<dbReference type="Proteomes" id="UP000694864">
    <property type="component" value="Chromosome 12"/>
</dbReference>
<dbReference type="PANTHER" id="PTHR34482">
    <property type="entry name" value="DNA DAMAGE-INDUCIBLE PROTEIN 1-LIKE"/>
    <property type="match status" value="1"/>
</dbReference>
<evidence type="ECO:0000259" key="2">
    <source>
        <dbReference type="Pfam" id="PF03732"/>
    </source>
</evidence>
<feature type="compositionally biased region" description="Low complexity" evidence="1">
    <location>
        <begin position="236"/>
        <end position="248"/>
    </location>
</feature>
<dbReference type="RefSeq" id="XP_010451397.1">
    <property type="nucleotide sequence ID" value="XM_010453095.1"/>
</dbReference>
<accession>A0ABM0V642</accession>
<organism evidence="3 4">
    <name type="scientific">Camelina sativa</name>
    <name type="common">False flax</name>
    <name type="synonym">Myagrum sativum</name>
    <dbReference type="NCBI Taxonomy" id="90675"/>
    <lineage>
        <taxon>Eukaryota</taxon>
        <taxon>Viridiplantae</taxon>
        <taxon>Streptophyta</taxon>
        <taxon>Embryophyta</taxon>
        <taxon>Tracheophyta</taxon>
        <taxon>Spermatophyta</taxon>
        <taxon>Magnoliopsida</taxon>
        <taxon>eudicotyledons</taxon>
        <taxon>Gunneridae</taxon>
        <taxon>Pentapetalae</taxon>
        <taxon>rosids</taxon>
        <taxon>malvids</taxon>
        <taxon>Brassicales</taxon>
        <taxon>Brassicaceae</taxon>
        <taxon>Camelineae</taxon>
        <taxon>Camelina</taxon>
    </lineage>
</organism>
<dbReference type="PANTHER" id="PTHR34482:SF49">
    <property type="entry name" value="RETROTRANSPOSON GAG DOMAIN-CONTAINING PROTEIN"/>
    <property type="match status" value="1"/>
</dbReference>
<protein>
    <submittedName>
        <fullName evidence="4">Uncharacterized protein LOC104733522</fullName>
    </submittedName>
</protein>
<evidence type="ECO:0000313" key="4">
    <source>
        <dbReference type="RefSeq" id="XP_010451397.1"/>
    </source>
</evidence>
<reference evidence="3" key="1">
    <citation type="journal article" date="2014" name="Nat. Commun.">
        <title>The emerging biofuel crop Camelina sativa retains a highly undifferentiated hexaploid genome structure.</title>
        <authorList>
            <person name="Kagale S."/>
            <person name="Koh C."/>
            <person name="Nixon J."/>
            <person name="Bollina V."/>
            <person name="Clarke W.E."/>
            <person name="Tuteja R."/>
            <person name="Spillane C."/>
            <person name="Robinson S.J."/>
            <person name="Links M.G."/>
            <person name="Clarke C."/>
            <person name="Higgins E.E."/>
            <person name="Huebert T."/>
            <person name="Sharpe A.G."/>
            <person name="Parkin I.A."/>
        </authorList>
    </citation>
    <scope>NUCLEOTIDE SEQUENCE [LARGE SCALE GENOMIC DNA]</scope>
    <source>
        <strain evidence="3">cv. DH55</strain>
    </source>
</reference>
<gene>
    <name evidence="4" type="primary">LOC104733522</name>
</gene>
<feature type="region of interest" description="Disordered" evidence="1">
    <location>
        <begin position="231"/>
        <end position="263"/>
    </location>
</feature>
<dbReference type="InterPro" id="IPR005162">
    <property type="entry name" value="Retrotrans_gag_dom"/>
</dbReference>
<dbReference type="GeneID" id="104733522"/>
<feature type="region of interest" description="Disordered" evidence="1">
    <location>
        <begin position="1"/>
        <end position="25"/>
    </location>
</feature>
<feature type="domain" description="Retrotransposon gag" evidence="2">
    <location>
        <begin position="101"/>
        <end position="196"/>
    </location>
</feature>
<evidence type="ECO:0000256" key="1">
    <source>
        <dbReference type="SAM" id="MobiDB-lite"/>
    </source>
</evidence>
<reference evidence="4" key="2">
    <citation type="submission" date="2025-08" db="UniProtKB">
        <authorList>
            <consortium name="RefSeq"/>
        </authorList>
    </citation>
    <scope>IDENTIFICATION</scope>
    <source>
        <tissue evidence="4">Leaf</tissue>
    </source>
</reference>
<name>A0ABM0V642_CAMSA</name>
<sequence>MDDQELGPSNMMDQGHDELETQENQSLESSYNLMMNSSIEGNTQPSVSRSSEFLEIATIMEKLGTNYFKGGRSTFAADSWLQSLEKNFSVTECPPEYKKDIVVYHLKKDADNWWTNLEKQYGDKEPTWEDFRRKFKMKYFPQGVIEKLEAKFLELEQTDRSVRKYEAEFSRLQRYTSYRGKDEAAIIQRFMRGLRPDIRSRLQAVVFSSLPELVERALNVEEAVTAEKDALPQEYGGSSSRSKGGQSKIQKKEKNNKGGRKSRKKNIKVGCYLCGQFGHSYCACPSMK</sequence>
<evidence type="ECO:0000313" key="3">
    <source>
        <dbReference type="Proteomes" id="UP000694864"/>
    </source>
</evidence>
<dbReference type="Pfam" id="PF03732">
    <property type="entry name" value="Retrotrans_gag"/>
    <property type="match status" value="1"/>
</dbReference>
<proteinExistence type="predicted"/>
<keyword evidence="3" id="KW-1185">Reference proteome</keyword>